<evidence type="ECO:0000259" key="2">
    <source>
        <dbReference type="Pfam" id="PF03372"/>
    </source>
</evidence>
<dbReference type="InterPro" id="IPR036691">
    <property type="entry name" value="Endo/exonu/phosph_ase_sf"/>
</dbReference>
<feature type="domain" description="Endonuclease/exonuclease/phosphatase" evidence="2">
    <location>
        <begin position="454"/>
        <end position="630"/>
    </location>
</feature>
<dbReference type="SUPFAM" id="SSF56219">
    <property type="entry name" value="DNase I-like"/>
    <property type="match status" value="1"/>
</dbReference>
<dbReference type="Proteomes" id="UP000027195">
    <property type="component" value="Unassembled WGS sequence"/>
</dbReference>
<dbReference type="STRING" id="930990.A0A067M9W1"/>
<sequence length="1028" mass="114199">MDTSIIAPPSWRDVKTDIENALSVHSEGALPNIVALTAAASAYMIAEYHPRSEDIPEAAVDSILEIFHYSITRSRILDELIDDPDFMSLLAARAPQLLPAPNAPPRPRSRTGQAGPPPLPPRPVQWRPGMAKPAITYALASAAAVGKPQPPPKKVSPLITRKTNRNRSNPDEATFKPLDRVHLRQQGAAVVERHNTICQASGHEARIVAVTWSRAGNLILSPAAGISLETLRTESLDALRAIYGVSFRALRTGEVFGAVVRDVTLCHGTQGDQYTVDELVAQIVDEPLNAVDPTTLADNHRLLQSAEKLAHNPDQVVVSLLVNFITRETRDRFLLGINNSHKIQMRGSRYTTSTFKPPSTRVVQCIKCWQLGHWISTCPVVGKICGICASTQHSKEEHYCEVCHKYGSPCQHKAKLCINCKGDHPAYTMKCTKRGCATPMIPHRLVVGQANVAHSQDAANVLLSTSLDFHILFVQEPPWFPTVSGQFVSTSHPSWVTIYPLSPVPNDESSRPRVLTYVNHNLTDPAYFRSRPDIMNSLDAQVVDIHIGPTKVRAYNTYWEGKSHQKMIDIFDSLDLHSLPSLILGDFNACHRSWAAHPILNPHRAPTFFDRRRGIRPTCIDLVLANPLLRDACNPQVTIELQFAGSTIPEPSLPQFSRHLQKDVFEATLAVGLATNRVALATTNQDRTLVYTRGCYMLKIPLLEAVALTGTPVLFVGIDHRNAHLKIFPRFMPPDSPFTSAVYTIQLPEHTIGERAHAAALTLIDAMANMPAHLLMTDVALVIANRALVDSLVHPNRRTIYHSHLHELASRRILDSQRTFHIFVINKWHVLHPPKKAFYYRPPTYVPASFQDHCQSRRVTTRKIKQLLAQSFAEDLEEHIPQDHIFRTFGLIREAVDTRYPTFIALQRPASQTAALARLASGHTFVGSYYKSRNIPETEYSCLCGVDVQDIPHVFLDCPITAPFKHLLLDDDGDLDTSILFTDKLDSLLEWLKATNAFTKRFGLVTIGTPPPQGSGSLPSPPVLSVVD</sequence>
<proteinExistence type="predicted"/>
<dbReference type="Gene3D" id="3.60.10.10">
    <property type="entry name" value="Endonuclease/exonuclease/phosphatase"/>
    <property type="match status" value="1"/>
</dbReference>
<feature type="region of interest" description="Disordered" evidence="1">
    <location>
        <begin position="143"/>
        <end position="173"/>
    </location>
</feature>
<dbReference type="InterPro" id="IPR005135">
    <property type="entry name" value="Endo/exonuclease/phosphatase"/>
</dbReference>
<reference evidence="4" key="1">
    <citation type="journal article" date="2014" name="Proc. Natl. Acad. Sci. U.S.A.">
        <title>Extensive sampling of basidiomycete genomes demonstrates inadequacy of the white-rot/brown-rot paradigm for wood decay fungi.</title>
        <authorList>
            <person name="Riley R."/>
            <person name="Salamov A.A."/>
            <person name="Brown D.W."/>
            <person name="Nagy L.G."/>
            <person name="Floudas D."/>
            <person name="Held B.W."/>
            <person name="Levasseur A."/>
            <person name="Lombard V."/>
            <person name="Morin E."/>
            <person name="Otillar R."/>
            <person name="Lindquist E.A."/>
            <person name="Sun H."/>
            <person name="LaButti K.M."/>
            <person name="Schmutz J."/>
            <person name="Jabbour D."/>
            <person name="Luo H."/>
            <person name="Baker S.E."/>
            <person name="Pisabarro A.G."/>
            <person name="Walton J.D."/>
            <person name="Blanchette R.A."/>
            <person name="Henrissat B."/>
            <person name="Martin F."/>
            <person name="Cullen D."/>
            <person name="Hibbett D.S."/>
            <person name="Grigoriev I.V."/>
        </authorList>
    </citation>
    <scope>NUCLEOTIDE SEQUENCE [LARGE SCALE GENOMIC DNA]</scope>
    <source>
        <strain evidence="4">FD-172 SS1</strain>
    </source>
</reference>
<dbReference type="EMBL" id="KL198092">
    <property type="protein sequence ID" value="KDQ08366.1"/>
    <property type="molecule type" value="Genomic_DNA"/>
</dbReference>
<dbReference type="GO" id="GO:0003824">
    <property type="term" value="F:catalytic activity"/>
    <property type="evidence" value="ECO:0007669"/>
    <property type="project" value="InterPro"/>
</dbReference>
<gene>
    <name evidence="3" type="ORF">BOTBODRAFT_179987</name>
</gene>
<evidence type="ECO:0000313" key="4">
    <source>
        <dbReference type="Proteomes" id="UP000027195"/>
    </source>
</evidence>
<dbReference type="OrthoDB" id="3230070at2759"/>
<accession>A0A067M9W1</accession>
<dbReference type="Pfam" id="PF03372">
    <property type="entry name" value="Exo_endo_phos"/>
    <property type="match status" value="1"/>
</dbReference>
<dbReference type="AlphaFoldDB" id="A0A067M9W1"/>
<evidence type="ECO:0000256" key="1">
    <source>
        <dbReference type="SAM" id="MobiDB-lite"/>
    </source>
</evidence>
<keyword evidence="4" id="KW-1185">Reference proteome</keyword>
<feature type="region of interest" description="Disordered" evidence="1">
    <location>
        <begin position="97"/>
        <end position="127"/>
    </location>
</feature>
<evidence type="ECO:0000313" key="3">
    <source>
        <dbReference type="EMBL" id="KDQ08366.1"/>
    </source>
</evidence>
<protein>
    <recommendedName>
        <fullName evidence="2">Endonuclease/exonuclease/phosphatase domain-containing protein</fullName>
    </recommendedName>
</protein>
<dbReference type="HOGENOM" id="CLU_294734_0_0_1"/>
<name>A0A067M9W1_BOTB1</name>
<dbReference type="InParanoid" id="A0A067M9W1"/>
<organism evidence="3 4">
    <name type="scientific">Botryobasidium botryosum (strain FD-172 SS1)</name>
    <dbReference type="NCBI Taxonomy" id="930990"/>
    <lineage>
        <taxon>Eukaryota</taxon>
        <taxon>Fungi</taxon>
        <taxon>Dikarya</taxon>
        <taxon>Basidiomycota</taxon>
        <taxon>Agaricomycotina</taxon>
        <taxon>Agaricomycetes</taxon>
        <taxon>Cantharellales</taxon>
        <taxon>Botryobasidiaceae</taxon>
        <taxon>Botryobasidium</taxon>
    </lineage>
</organism>